<name>A0A1E3A3P2_9FIRM</name>
<sequence>MEKILYIEEVDGQPCLLLDTDIIEHTCLKVGQTVRVIADENCITVEKKSNE</sequence>
<dbReference type="Proteomes" id="UP000094067">
    <property type="component" value="Unassembled WGS sequence"/>
</dbReference>
<dbReference type="EMBL" id="MCGH01000003">
    <property type="protein sequence ID" value="ODM03239.1"/>
    <property type="molecule type" value="Genomic_DNA"/>
</dbReference>
<gene>
    <name evidence="1" type="ORF">BEI61_04033</name>
</gene>
<dbReference type="AlphaFoldDB" id="A0A1E3A3P2"/>
<reference evidence="1 2" key="1">
    <citation type="submission" date="2016-07" db="EMBL/GenBank/DDBJ databases">
        <title>Characterization of isolates of Eisenbergiella tayi derived from blood cultures, using whole genome sequencing.</title>
        <authorList>
            <person name="Burdz T."/>
            <person name="Wiebe D."/>
            <person name="Huynh C."/>
            <person name="Bernard K."/>
        </authorList>
    </citation>
    <scope>NUCLEOTIDE SEQUENCE [LARGE SCALE GENOMIC DNA]</scope>
    <source>
        <strain evidence="1 2">NML 110608</strain>
    </source>
</reference>
<accession>A0A1E3A3P2</accession>
<proteinExistence type="predicted"/>
<evidence type="ECO:0000313" key="1">
    <source>
        <dbReference type="EMBL" id="ODM03239.1"/>
    </source>
</evidence>
<protein>
    <submittedName>
        <fullName evidence="1">Uncharacterized protein</fullName>
    </submittedName>
</protein>
<evidence type="ECO:0000313" key="2">
    <source>
        <dbReference type="Proteomes" id="UP000094067"/>
    </source>
</evidence>
<organism evidence="1 2">
    <name type="scientific">Eisenbergiella tayi</name>
    <dbReference type="NCBI Taxonomy" id="1432052"/>
    <lineage>
        <taxon>Bacteria</taxon>
        <taxon>Bacillati</taxon>
        <taxon>Bacillota</taxon>
        <taxon>Clostridia</taxon>
        <taxon>Lachnospirales</taxon>
        <taxon>Lachnospiraceae</taxon>
        <taxon>Eisenbergiella</taxon>
    </lineage>
</organism>
<dbReference type="RefSeq" id="WP_167578483.1">
    <property type="nucleotide sequence ID" value="NZ_MCGH01000003.1"/>
</dbReference>
<comment type="caution">
    <text evidence="1">The sequence shown here is derived from an EMBL/GenBank/DDBJ whole genome shotgun (WGS) entry which is preliminary data.</text>
</comment>